<reference evidence="2 3" key="1">
    <citation type="submission" date="2013-01" db="EMBL/GenBank/DDBJ databases">
        <authorList>
            <person name="Bench S."/>
        </authorList>
    </citation>
    <scope>NUCLEOTIDE SEQUENCE [LARGE SCALE GENOMIC DNA]</scope>
    <source>
        <strain evidence="2 3">WH 0402</strain>
    </source>
</reference>
<name>T2JIL2_CROWT</name>
<accession>T2JIL2</accession>
<evidence type="ECO:0000313" key="3">
    <source>
        <dbReference type="Proteomes" id="UP000018130"/>
    </source>
</evidence>
<evidence type="ECO:0000256" key="1">
    <source>
        <dbReference type="SAM" id="MobiDB-lite"/>
    </source>
</evidence>
<proteinExistence type="predicted"/>
<dbReference type="Proteomes" id="UP000018130">
    <property type="component" value="Unassembled WGS sequence"/>
</dbReference>
<evidence type="ECO:0000313" key="2">
    <source>
        <dbReference type="EMBL" id="CCQ65668.1"/>
    </source>
</evidence>
<feature type="region of interest" description="Disordered" evidence="1">
    <location>
        <begin position="1"/>
        <end position="39"/>
    </location>
</feature>
<protein>
    <submittedName>
        <fullName evidence="2">Uncharacterized protein</fullName>
    </submittedName>
</protein>
<reference evidence="2 3" key="2">
    <citation type="submission" date="2013-09" db="EMBL/GenBank/DDBJ databases">
        <title>Whole genome comparison of six Crocosphaera watsonii strains with differing phenotypes.</title>
        <authorList>
            <person name="Bench S.R."/>
            <person name="Heller P."/>
            <person name="Frank I."/>
            <person name="Arciniega M."/>
            <person name="Shilova I.N."/>
            <person name="Zehr J.P."/>
        </authorList>
    </citation>
    <scope>NUCLEOTIDE SEQUENCE [LARGE SCALE GENOMIC DNA]</scope>
    <source>
        <strain evidence="2 3">WH 0402</strain>
    </source>
</reference>
<gene>
    <name evidence="2" type="ORF">CWATWH0402_1322</name>
</gene>
<comment type="caution">
    <text evidence="2">The sequence shown here is derived from an EMBL/GenBank/DDBJ whole genome shotgun (WGS) entry which is preliminary data.</text>
</comment>
<dbReference type="RefSeq" id="WP_048323768.1">
    <property type="nucleotide sequence ID" value="NZ_CAQN01000241.1"/>
</dbReference>
<sequence>MTKSTDSTESPVISKQLPVTSHQSPVSSEQLAVTNEQSPVTQCSDIPEDLISKLKDLGISLDGEVKRTIADHDISQAYGAVRHVENTWETINNPRGVFLHQIPLQRVQKGPKPISENFLEWYQWAIADGLVIDRPVKSLMTNSRGEPKVNLTIDPAWAEDWQKVRDNPDDYRQKLDPTTKKELWAKMRGMFNRPPKAEPEPTLNDQLQDPILADELYPQIKHSHDVEFTREGLTFQATPIVDIEYDENGVPVEEVKS</sequence>
<organism evidence="2 3">
    <name type="scientific">Crocosphaera watsonii WH 0402</name>
    <dbReference type="NCBI Taxonomy" id="1284629"/>
    <lineage>
        <taxon>Bacteria</taxon>
        <taxon>Bacillati</taxon>
        <taxon>Cyanobacteriota</taxon>
        <taxon>Cyanophyceae</taxon>
        <taxon>Oscillatoriophycideae</taxon>
        <taxon>Chroococcales</taxon>
        <taxon>Aphanothecaceae</taxon>
        <taxon>Crocosphaera</taxon>
    </lineage>
</organism>
<dbReference type="EMBL" id="CAQN01000241">
    <property type="protein sequence ID" value="CCQ65668.1"/>
    <property type="molecule type" value="Genomic_DNA"/>
</dbReference>
<dbReference type="AlphaFoldDB" id="T2JIL2"/>